<dbReference type="EMBL" id="WCLE01000030">
    <property type="protein sequence ID" value="KAB5312315.1"/>
    <property type="molecule type" value="Genomic_DNA"/>
</dbReference>
<accession>A0A108T7Q7</accession>
<evidence type="ECO:0000313" key="3">
    <source>
        <dbReference type="EMBL" id="KWR54920.1"/>
    </source>
</evidence>
<dbReference type="AlphaFoldDB" id="A0A108T7Q7"/>
<evidence type="ECO:0000313" key="4">
    <source>
        <dbReference type="Proteomes" id="UP000056419"/>
    </source>
</evidence>
<name>A0A108T7Q7_BACSE</name>
<dbReference type="Proteomes" id="UP000056419">
    <property type="component" value="Unassembled WGS sequence"/>
</dbReference>
<feature type="domain" description="Hemerythrin-like" evidence="1">
    <location>
        <begin position="83"/>
        <end position="222"/>
    </location>
</feature>
<evidence type="ECO:0000259" key="1">
    <source>
        <dbReference type="Pfam" id="PF01814"/>
    </source>
</evidence>
<proteinExistence type="predicted"/>
<dbReference type="RefSeq" id="WP_060385941.1">
    <property type="nucleotide sequence ID" value="NZ_CP081913.1"/>
</dbReference>
<reference evidence="2 5" key="3">
    <citation type="journal article" date="2019" name="Nat. Med.">
        <title>A library of human gut bacterial isolates paired with longitudinal multiomics data enables mechanistic microbiome research.</title>
        <authorList>
            <person name="Poyet M."/>
            <person name="Groussin M."/>
            <person name="Gibbons S.M."/>
            <person name="Avila-Pacheco J."/>
            <person name="Jiang X."/>
            <person name="Kearney S.M."/>
            <person name="Perrotta A.R."/>
            <person name="Berdy B."/>
            <person name="Zhao S."/>
            <person name="Lieberman T.D."/>
            <person name="Swanson P.K."/>
            <person name="Smith M."/>
            <person name="Roesemann S."/>
            <person name="Alexander J.E."/>
            <person name="Rich S.A."/>
            <person name="Livny J."/>
            <person name="Vlamakis H."/>
            <person name="Clish C."/>
            <person name="Bullock K."/>
            <person name="Deik A."/>
            <person name="Scott J."/>
            <person name="Pierce K.A."/>
            <person name="Xavier R.J."/>
            <person name="Alm E.J."/>
        </authorList>
    </citation>
    <scope>NUCLEOTIDE SEQUENCE [LARGE SCALE GENOMIC DNA]</scope>
    <source>
        <strain evidence="2 5">BIOML-A6</strain>
    </source>
</reference>
<dbReference type="InterPro" id="IPR012312">
    <property type="entry name" value="Hemerythrin-like"/>
</dbReference>
<dbReference type="PATRIC" id="fig|46506.5.peg.2078"/>
<sequence>MNEQHKYRATDKMSDLICDNYSLLMVMSRFGLSLGFGDKSVKDVCEAQHVDYRTFLAVANFISEEQYSYSADNDSFSIPALMDYLKRAHAYFLDFNLPAMRRKLIEAIDCSRDNDVAYLILKFFDEYAKEVRRHMEYENKAVFTYVEQLLQGRLSDVYNIATFASKHNQIDTKLKELKNIIIKYYPEKENNNLLNAVLFDIFNCEQDLASHCQVEDYMFVPAVAQIEKRLKDEQ</sequence>
<protein>
    <submittedName>
        <fullName evidence="3">Hemerythrin HHE cation binding domain protein</fullName>
    </submittedName>
    <submittedName>
        <fullName evidence="2">Hemerythrin domain-containing protein</fullName>
    </submittedName>
</protein>
<dbReference type="STRING" id="46506.AA415_01949"/>
<reference evidence="3" key="2">
    <citation type="submission" date="2016-01" db="EMBL/GenBank/DDBJ databases">
        <authorList>
            <person name="McClelland M."/>
            <person name="Jain A."/>
            <person name="Saraogi P."/>
            <person name="Mendelson R."/>
            <person name="Westerman R."/>
            <person name="SanMiguel P."/>
            <person name="Csonka L."/>
        </authorList>
    </citation>
    <scope>NUCLEOTIDE SEQUENCE</scope>
    <source>
        <strain evidence="3">CL09T03C01</strain>
    </source>
</reference>
<gene>
    <name evidence="3" type="ORF">AA415_01949</name>
    <name evidence="2" type="ORF">F9958_12920</name>
</gene>
<keyword evidence="4" id="KW-1185">Reference proteome</keyword>
<reference evidence="3 4" key="1">
    <citation type="journal article" date="2016" name="BMC Genomics">
        <title>Type VI secretion systems of human gut Bacteroidales segregate into three genetic architectures, two of which are contained on mobile genetic elements.</title>
        <authorList>
            <person name="Coyne M.J."/>
            <person name="Roelofs K.G."/>
            <person name="Comstock L.E."/>
        </authorList>
    </citation>
    <scope>NUCLEOTIDE SEQUENCE [LARGE SCALE GENOMIC DNA]</scope>
    <source>
        <strain evidence="3 4">CL09T03C01</strain>
    </source>
</reference>
<evidence type="ECO:0000313" key="5">
    <source>
        <dbReference type="Proteomes" id="UP000467334"/>
    </source>
</evidence>
<dbReference type="Gene3D" id="1.20.120.520">
    <property type="entry name" value="nmb1532 protein domain like"/>
    <property type="match status" value="1"/>
</dbReference>
<dbReference type="Pfam" id="PF01814">
    <property type="entry name" value="Hemerythrin"/>
    <property type="match status" value="1"/>
</dbReference>
<organism evidence="3 4">
    <name type="scientific">Bacteroides stercoris</name>
    <dbReference type="NCBI Taxonomy" id="46506"/>
    <lineage>
        <taxon>Bacteria</taxon>
        <taxon>Pseudomonadati</taxon>
        <taxon>Bacteroidota</taxon>
        <taxon>Bacteroidia</taxon>
        <taxon>Bacteroidales</taxon>
        <taxon>Bacteroidaceae</taxon>
        <taxon>Bacteroides</taxon>
    </lineage>
</organism>
<dbReference type="EMBL" id="LRGC01000007">
    <property type="protein sequence ID" value="KWR54920.1"/>
    <property type="molecule type" value="Genomic_DNA"/>
</dbReference>
<comment type="caution">
    <text evidence="3">The sequence shown here is derived from an EMBL/GenBank/DDBJ whole genome shotgun (WGS) entry which is preliminary data.</text>
</comment>
<dbReference type="Proteomes" id="UP000467334">
    <property type="component" value="Unassembled WGS sequence"/>
</dbReference>
<evidence type="ECO:0000313" key="2">
    <source>
        <dbReference type="EMBL" id="KAB5312315.1"/>
    </source>
</evidence>